<feature type="domain" description="MobA-like NTP transferase" evidence="3">
    <location>
        <begin position="3"/>
        <end position="54"/>
    </location>
</feature>
<gene>
    <name evidence="4" type="ORF">METZ01_LOCUS508210</name>
</gene>
<organism evidence="4">
    <name type="scientific">marine metagenome</name>
    <dbReference type="NCBI Taxonomy" id="408172"/>
    <lineage>
        <taxon>unclassified sequences</taxon>
        <taxon>metagenomes</taxon>
        <taxon>ecological metagenomes</taxon>
    </lineage>
</organism>
<dbReference type="Gene3D" id="3.90.550.10">
    <property type="entry name" value="Spore Coat Polysaccharide Biosynthesis Protein SpsA, Chain A"/>
    <property type="match status" value="1"/>
</dbReference>
<dbReference type="InterPro" id="IPR025877">
    <property type="entry name" value="MobA-like_NTP_Trfase"/>
</dbReference>
<keyword evidence="1" id="KW-0808">Transferase</keyword>
<sequence>MRVIVLAAGQGKRLGTLNNGYPKCLLKINGETLIERLLNQFSLLKIDDITIVVGY</sequence>
<dbReference type="PANTHER" id="PTHR43584">
    <property type="entry name" value="NUCLEOTIDYL TRANSFERASE"/>
    <property type="match status" value="1"/>
</dbReference>
<protein>
    <recommendedName>
        <fullName evidence="3">MobA-like NTP transferase domain-containing protein</fullName>
    </recommendedName>
</protein>
<dbReference type="SUPFAM" id="SSF53448">
    <property type="entry name" value="Nucleotide-diphospho-sugar transferases"/>
    <property type="match status" value="1"/>
</dbReference>
<dbReference type="GO" id="GO:0016779">
    <property type="term" value="F:nucleotidyltransferase activity"/>
    <property type="evidence" value="ECO:0007669"/>
    <property type="project" value="UniProtKB-KW"/>
</dbReference>
<dbReference type="InterPro" id="IPR029044">
    <property type="entry name" value="Nucleotide-diphossugar_trans"/>
</dbReference>
<dbReference type="Pfam" id="PF12804">
    <property type="entry name" value="NTP_transf_3"/>
    <property type="match status" value="1"/>
</dbReference>
<evidence type="ECO:0000259" key="3">
    <source>
        <dbReference type="Pfam" id="PF12804"/>
    </source>
</evidence>
<evidence type="ECO:0000256" key="1">
    <source>
        <dbReference type="ARBA" id="ARBA00022679"/>
    </source>
</evidence>
<dbReference type="PANTHER" id="PTHR43584:SF8">
    <property type="entry name" value="N-ACETYLMURAMATE ALPHA-1-PHOSPHATE URIDYLYLTRANSFERASE"/>
    <property type="match status" value="1"/>
</dbReference>
<evidence type="ECO:0000256" key="2">
    <source>
        <dbReference type="ARBA" id="ARBA00022695"/>
    </source>
</evidence>
<reference evidence="4" key="1">
    <citation type="submission" date="2018-05" db="EMBL/GenBank/DDBJ databases">
        <authorList>
            <person name="Lanie J.A."/>
            <person name="Ng W.-L."/>
            <person name="Kazmierczak K.M."/>
            <person name="Andrzejewski T.M."/>
            <person name="Davidsen T.M."/>
            <person name="Wayne K.J."/>
            <person name="Tettelin H."/>
            <person name="Glass J.I."/>
            <person name="Rusch D."/>
            <person name="Podicherti R."/>
            <person name="Tsui H.-C.T."/>
            <person name="Winkler M.E."/>
        </authorList>
    </citation>
    <scope>NUCLEOTIDE SEQUENCE</scope>
</reference>
<dbReference type="InterPro" id="IPR050065">
    <property type="entry name" value="GlmU-like"/>
</dbReference>
<name>A0A383EES7_9ZZZZ</name>
<dbReference type="AlphaFoldDB" id="A0A383EES7"/>
<evidence type="ECO:0000313" key="4">
    <source>
        <dbReference type="EMBL" id="SVE55356.1"/>
    </source>
</evidence>
<keyword evidence="2" id="KW-0548">Nucleotidyltransferase</keyword>
<proteinExistence type="predicted"/>
<dbReference type="EMBL" id="UINC01225334">
    <property type="protein sequence ID" value="SVE55356.1"/>
    <property type="molecule type" value="Genomic_DNA"/>
</dbReference>
<accession>A0A383EES7</accession>